<dbReference type="InterPro" id="IPR013767">
    <property type="entry name" value="PAS_fold"/>
</dbReference>
<name>A0A8B2NYI8_9HYPH</name>
<dbReference type="Proteomes" id="UP000249590">
    <property type="component" value="Unassembled WGS sequence"/>
</dbReference>
<dbReference type="InterPro" id="IPR035965">
    <property type="entry name" value="PAS-like_dom_sf"/>
</dbReference>
<dbReference type="PROSITE" id="PS50112">
    <property type="entry name" value="PAS"/>
    <property type="match status" value="1"/>
</dbReference>
<reference evidence="4 5" key="1">
    <citation type="submission" date="2018-05" db="EMBL/GenBank/DDBJ databases">
        <title>Acuticoccus sediminis sp. nov., isolated from deep-sea sediment of Indian Ocean.</title>
        <authorList>
            <person name="Liu X."/>
            <person name="Lai Q."/>
            <person name="Du Y."/>
            <person name="Sun F."/>
            <person name="Zhang X."/>
            <person name="Wang S."/>
            <person name="Shao Z."/>
        </authorList>
    </citation>
    <scope>NUCLEOTIDE SEQUENCE [LARGE SCALE GENOMIC DNA]</scope>
    <source>
        <strain evidence="4 5">PTG4-2</strain>
    </source>
</reference>
<dbReference type="SMART" id="SM00044">
    <property type="entry name" value="CYCc"/>
    <property type="match status" value="1"/>
</dbReference>
<dbReference type="NCBIfam" id="TIGR00229">
    <property type="entry name" value="sensory_box"/>
    <property type="match status" value="1"/>
</dbReference>
<feature type="region of interest" description="Disordered" evidence="1">
    <location>
        <begin position="1"/>
        <end position="49"/>
    </location>
</feature>
<dbReference type="SUPFAM" id="SSF55785">
    <property type="entry name" value="PYP-like sensor domain (PAS domain)"/>
    <property type="match status" value="1"/>
</dbReference>
<dbReference type="GO" id="GO:0006355">
    <property type="term" value="P:regulation of DNA-templated transcription"/>
    <property type="evidence" value="ECO:0007669"/>
    <property type="project" value="InterPro"/>
</dbReference>
<dbReference type="InterPro" id="IPR001054">
    <property type="entry name" value="A/G_cyclase"/>
</dbReference>
<dbReference type="GO" id="GO:0006171">
    <property type="term" value="P:cAMP biosynthetic process"/>
    <property type="evidence" value="ECO:0007669"/>
    <property type="project" value="TreeGrafter"/>
</dbReference>
<dbReference type="GO" id="GO:0035556">
    <property type="term" value="P:intracellular signal transduction"/>
    <property type="evidence" value="ECO:0007669"/>
    <property type="project" value="InterPro"/>
</dbReference>
<feature type="domain" description="PAS" evidence="2">
    <location>
        <begin position="64"/>
        <end position="135"/>
    </location>
</feature>
<dbReference type="InterPro" id="IPR029787">
    <property type="entry name" value="Nucleotide_cyclase"/>
</dbReference>
<gene>
    <name evidence="4" type="ORF">DLJ53_05370</name>
</gene>
<keyword evidence="5" id="KW-1185">Reference proteome</keyword>
<organism evidence="4 5">
    <name type="scientific">Acuticoccus sediminis</name>
    <dbReference type="NCBI Taxonomy" id="2184697"/>
    <lineage>
        <taxon>Bacteria</taxon>
        <taxon>Pseudomonadati</taxon>
        <taxon>Pseudomonadota</taxon>
        <taxon>Alphaproteobacteria</taxon>
        <taxon>Hyphomicrobiales</taxon>
        <taxon>Amorphaceae</taxon>
        <taxon>Acuticoccus</taxon>
    </lineage>
</organism>
<dbReference type="EMBL" id="QHHQ01000001">
    <property type="protein sequence ID" value="RAI03901.1"/>
    <property type="molecule type" value="Genomic_DNA"/>
</dbReference>
<evidence type="ECO:0000259" key="3">
    <source>
        <dbReference type="PROSITE" id="PS50125"/>
    </source>
</evidence>
<evidence type="ECO:0000313" key="5">
    <source>
        <dbReference type="Proteomes" id="UP000249590"/>
    </source>
</evidence>
<evidence type="ECO:0000256" key="1">
    <source>
        <dbReference type="SAM" id="MobiDB-lite"/>
    </source>
</evidence>
<evidence type="ECO:0008006" key="6">
    <source>
        <dbReference type="Google" id="ProtNLM"/>
    </source>
</evidence>
<protein>
    <recommendedName>
        <fullName evidence="6">PAS domain S-box protein</fullName>
    </recommendedName>
</protein>
<dbReference type="Gene3D" id="3.30.70.1230">
    <property type="entry name" value="Nucleotide cyclase"/>
    <property type="match status" value="1"/>
</dbReference>
<dbReference type="SMART" id="SM00091">
    <property type="entry name" value="PAS"/>
    <property type="match status" value="1"/>
</dbReference>
<dbReference type="PANTHER" id="PTHR43081:SF1">
    <property type="entry name" value="ADENYLATE CYCLASE, TERMINAL-DIFFERENTIATION SPECIFIC"/>
    <property type="match status" value="1"/>
</dbReference>
<sequence length="486" mass="53066">MRVAEAGPRRPAAIRTNDDTHFRRPPPGYRHQQCSAPPGYPRTRGAPHRMTADDVSSMASGEDDPLIFQRILQSMRDGVISIDLEGQIITFNDAAGHILGKDPAEVLGQSFAEVFLLEEAYDAFNEVVFKAVYESELTHSVEVILERGDATLDLVVSSSLLTRAEPDGERKRLGVVVVVSDITEQRKRRKIKQLFGAYVDPRIVERILSESETERSRRGDMTISFVDMRDYTGWSERLPPATLVDLLNRFLAAVTQPVAASGGITDKYIGDSAMAVWGPPFTDPETQARDACSAALGQIAALGPLREALAAEGLTDANRLDAVVGVATGDVLSGDIGPVASRNYTVIGNAVNLAARLQEAAKVYGQPILLTAETATLAGPEMITREIDLLTVRGSERPVIVHALLGRAGEVPEETIAFAARYRDAIVAMRLRDWDTAEAGLLQCLEEQHYDVPSRLMLDRVAVYRTDPPGEDWDGVWRGATPRAAR</sequence>
<dbReference type="AlphaFoldDB" id="A0A8B2NYI8"/>
<dbReference type="PROSITE" id="PS50125">
    <property type="entry name" value="GUANYLATE_CYCLASE_2"/>
    <property type="match status" value="1"/>
</dbReference>
<proteinExistence type="predicted"/>
<dbReference type="GO" id="GO:0004016">
    <property type="term" value="F:adenylate cyclase activity"/>
    <property type="evidence" value="ECO:0007669"/>
    <property type="project" value="UniProtKB-ARBA"/>
</dbReference>
<evidence type="ECO:0000313" key="4">
    <source>
        <dbReference type="EMBL" id="RAI03901.1"/>
    </source>
</evidence>
<comment type="caution">
    <text evidence="4">The sequence shown here is derived from an EMBL/GenBank/DDBJ whole genome shotgun (WGS) entry which is preliminary data.</text>
</comment>
<accession>A0A8B2NYI8</accession>
<dbReference type="InterPro" id="IPR050697">
    <property type="entry name" value="Adenylyl/Guanylyl_Cyclase_3/4"/>
</dbReference>
<dbReference type="SUPFAM" id="SSF55073">
    <property type="entry name" value="Nucleotide cyclase"/>
    <property type="match status" value="1"/>
</dbReference>
<dbReference type="CDD" id="cd00130">
    <property type="entry name" value="PAS"/>
    <property type="match status" value="1"/>
</dbReference>
<dbReference type="PANTHER" id="PTHR43081">
    <property type="entry name" value="ADENYLATE CYCLASE, TERMINAL-DIFFERENTIATION SPECIFIC-RELATED"/>
    <property type="match status" value="1"/>
</dbReference>
<dbReference type="InterPro" id="IPR000014">
    <property type="entry name" value="PAS"/>
</dbReference>
<dbReference type="Gene3D" id="3.30.450.20">
    <property type="entry name" value="PAS domain"/>
    <property type="match status" value="1"/>
</dbReference>
<dbReference type="Pfam" id="PF00989">
    <property type="entry name" value="PAS"/>
    <property type="match status" value="1"/>
</dbReference>
<evidence type="ECO:0000259" key="2">
    <source>
        <dbReference type="PROSITE" id="PS50112"/>
    </source>
</evidence>
<dbReference type="CDD" id="cd07302">
    <property type="entry name" value="CHD"/>
    <property type="match status" value="1"/>
</dbReference>
<feature type="domain" description="Guanylate cyclase" evidence="3">
    <location>
        <begin position="222"/>
        <end position="358"/>
    </location>
</feature>
<dbReference type="Pfam" id="PF00211">
    <property type="entry name" value="Guanylate_cyc"/>
    <property type="match status" value="1"/>
</dbReference>